<name>A0ABS8IIK1_9NOSO</name>
<evidence type="ECO:0000313" key="1">
    <source>
        <dbReference type="EMBL" id="MCC5603646.1"/>
    </source>
</evidence>
<comment type="caution">
    <text evidence="1">The sequence shown here is derived from an EMBL/GenBank/DDBJ whole genome shotgun (WGS) entry which is preliminary data.</text>
</comment>
<accession>A0ABS8IIK1</accession>
<dbReference type="Proteomes" id="UP001199525">
    <property type="component" value="Unassembled WGS sequence"/>
</dbReference>
<reference evidence="1 2" key="1">
    <citation type="journal article" date="2021" name="Microorganisms">
        <title>Genome Evolution of Filamentous Cyanobacterium Nostoc Species: From Facultative Symbiosis to Free Living.</title>
        <authorList>
            <person name="Huo D."/>
            <person name="Li H."/>
            <person name="Cai F."/>
            <person name="Guo X."/>
            <person name="Qiao Z."/>
            <person name="Wang W."/>
            <person name="Yu G."/>
            <person name="Li R."/>
        </authorList>
    </citation>
    <scope>NUCLEOTIDE SEQUENCE [LARGE SCALE GENOMIC DNA]</scope>
    <source>
        <strain evidence="1 2">CHAB 5714</strain>
    </source>
</reference>
<keyword evidence="2" id="KW-1185">Reference proteome</keyword>
<dbReference type="EMBL" id="JAIVFQ010000086">
    <property type="protein sequence ID" value="MCC5603646.1"/>
    <property type="molecule type" value="Genomic_DNA"/>
</dbReference>
<gene>
    <name evidence="1" type="ORF">LC586_31855</name>
</gene>
<organism evidence="1 2">
    <name type="scientific">Nostoc favosum CHAB5714</name>
    <dbReference type="NCBI Taxonomy" id="2780399"/>
    <lineage>
        <taxon>Bacteria</taxon>
        <taxon>Bacillati</taxon>
        <taxon>Cyanobacteriota</taxon>
        <taxon>Cyanophyceae</taxon>
        <taxon>Nostocales</taxon>
        <taxon>Nostocaceae</taxon>
        <taxon>Nostoc</taxon>
        <taxon>Nostoc favosum</taxon>
    </lineage>
</organism>
<evidence type="ECO:0000313" key="2">
    <source>
        <dbReference type="Proteomes" id="UP001199525"/>
    </source>
</evidence>
<protein>
    <submittedName>
        <fullName evidence="1">Uncharacterized protein</fullName>
    </submittedName>
</protein>
<dbReference type="RefSeq" id="WP_229489419.1">
    <property type="nucleotide sequence ID" value="NZ_JAIVFQ010000086.1"/>
</dbReference>
<sequence>MLLRQAPDNSTDDFRPGQWKGKAIEELLQERSRLLVVQLTGWCKSLVYPFILNHLQQPKDTKALTECLDVRLSQMQDWLNRAVNEGKVRKINRPVAYIINQPTTQLFLL</sequence>
<proteinExistence type="predicted"/>